<reference evidence="3" key="2">
    <citation type="journal article" date="2017" name="Plant Physiol. Biochem.">
        <title>Differential oxidative and antioxidative response of duckweed Lemna minor toward plant growth promoting/inhibiting bacteria.</title>
        <authorList>
            <person name="Ishizawa H."/>
            <person name="Kuroda M."/>
            <person name="Morikawa M."/>
            <person name="Ike M."/>
        </authorList>
    </citation>
    <scope>NUCLEOTIDE SEQUENCE [LARGE SCALE GENOMIC DNA]</scope>
    <source>
        <strain evidence="3">M6</strain>
    </source>
</reference>
<evidence type="ECO:0000313" key="2">
    <source>
        <dbReference type="EMBL" id="BBF79897.1"/>
    </source>
</evidence>
<accession>A0A3G9FZT0</accession>
<reference evidence="3" key="1">
    <citation type="journal article" date="2017" name="Biotechnol. Biofuels">
        <title>Evaluation of environmental bacterial communities as a factor affecting the growth of duckweed Lemna minor.</title>
        <authorList>
            <person name="Ishizawa H."/>
            <person name="Kuroda M."/>
            <person name="Morikawa M."/>
            <person name="Ike M."/>
        </authorList>
    </citation>
    <scope>NUCLEOTIDE SEQUENCE [LARGE SCALE GENOMIC DNA]</scope>
    <source>
        <strain evidence="3">M6</strain>
    </source>
</reference>
<gene>
    <name evidence="2" type="ORF">EM6_0474</name>
</gene>
<organism evidence="2 3">
    <name type="scientific">Asticcacaulis excentricus</name>
    <dbReference type="NCBI Taxonomy" id="78587"/>
    <lineage>
        <taxon>Bacteria</taxon>
        <taxon>Pseudomonadati</taxon>
        <taxon>Pseudomonadota</taxon>
        <taxon>Alphaproteobacteria</taxon>
        <taxon>Caulobacterales</taxon>
        <taxon>Caulobacteraceae</taxon>
        <taxon>Asticcacaulis</taxon>
    </lineage>
</organism>
<dbReference type="AlphaFoldDB" id="A0A3G9FZT0"/>
<name>A0A3G9FZT0_9CAUL</name>
<dbReference type="RefSeq" id="WP_126420020.1">
    <property type="nucleotide sequence ID" value="NZ_AP018827.1"/>
</dbReference>
<dbReference type="Proteomes" id="UP000278756">
    <property type="component" value="Chromosome 1"/>
</dbReference>
<evidence type="ECO:0000256" key="1">
    <source>
        <dbReference type="SAM" id="MobiDB-lite"/>
    </source>
</evidence>
<evidence type="ECO:0000313" key="3">
    <source>
        <dbReference type="Proteomes" id="UP000278756"/>
    </source>
</evidence>
<feature type="compositionally biased region" description="Pro residues" evidence="1">
    <location>
        <begin position="103"/>
        <end position="118"/>
    </location>
</feature>
<feature type="region of interest" description="Disordered" evidence="1">
    <location>
        <begin position="99"/>
        <end position="120"/>
    </location>
</feature>
<dbReference type="EMBL" id="AP018827">
    <property type="protein sequence ID" value="BBF79897.1"/>
    <property type="molecule type" value="Genomic_DNA"/>
</dbReference>
<protein>
    <submittedName>
        <fullName evidence="2">Uncharacterized protein</fullName>
    </submittedName>
</protein>
<proteinExistence type="predicted"/>
<sequence>MNLFEIRTERLARRQRTILARTVNQHLRLVGAEPVNPTRKPRRSELFKFIADVAALNGWSVSYVQTKRKKLEAEGKIPKPDKLNPPRWYPQTLDRFYAQPAAEPAPPPKLITPRPPKPAAVHLPAAKLSNLMNRSV</sequence>